<dbReference type="InterPro" id="IPR016181">
    <property type="entry name" value="Acyl_CoA_acyltransferase"/>
</dbReference>
<evidence type="ECO:0000313" key="2">
    <source>
        <dbReference type="EMBL" id="UPQ75699.1"/>
    </source>
</evidence>
<accession>A0ABY4K4J0</accession>
<gene>
    <name evidence="2" type="ORF">M0D58_16825</name>
</gene>
<sequence length="187" mass="21546">MIRAKKEDIPKLVALLTASFEDNKSANFAVKNKKSLPGLFEYSIAKGFLFGDVWMNDDRTVCAILLDPKKKKPGIQSVLLDLQLIFKVVGLSRIKKVLKKEDITEQTLPQNVDYIHLWFLGVMPKLQGNGIGTLFLQELIEYYKASKEAMCLETSTLVNIPFYEKQGFSRYATKYFGFEFFFYIKQF</sequence>
<dbReference type="SUPFAM" id="SSF55729">
    <property type="entry name" value="Acyl-CoA N-acyltransferases (Nat)"/>
    <property type="match status" value="1"/>
</dbReference>
<reference evidence="2" key="1">
    <citation type="submission" date="2022-04" db="EMBL/GenBank/DDBJ databases">
        <title>Evolutionary, genomic, and biogeographic characterization of Chryseobacterium nepalense represented by a plastic-degrading bacterium AC3.</title>
        <authorList>
            <person name="Yin Z."/>
            <person name="Liu X."/>
            <person name="Wang D."/>
            <person name="Xie Z."/>
        </authorList>
    </citation>
    <scope>NUCLEOTIDE SEQUENCE</scope>
    <source>
        <strain evidence="2">AC3</strain>
    </source>
</reference>
<dbReference type="PANTHER" id="PTHR42791">
    <property type="entry name" value="GNAT FAMILY ACETYLTRANSFERASE"/>
    <property type="match status" value="1"/>
</dbReference>
<evidence type="ECO:0000313" key="3">
    <source>
        <dbReference type="Proteomes" id="UP000830552"/>
    </source>
</evidence>
<organism evidence="2 3">
    <name type="scientific">Chryseobacterium nepalense</name>
    <dbReference type="NCBI Taxonomy" id="1854498"/>
    <lineage>
        <taxon>Bacteria</taxon>
        <taxon>Pseudomonadati</taxon>
        <taxon>Bacteroidota</taxon>
        <taxon>Flavobacteriia</taxon>
        <taxon>Flavobacteriales</taxon>
        <taxon>Weeksellaceae</taxon>
        <taxon>Chryseobacterium group</taxon>
        <taxon>Chryseobacterium</taxon>
    </lineage>
</organism>
<dbReference type="CDD" id="cd04301">
    <property type="entry name" value="NAT_SF"/>
    <property type="match status" value="1"/>
</dbReference>
<name>A0ABY4K4J0_9FLAO</name>
<proteinExistence type="predicted"/>
<dbReference type="InterPro" id="IPR000182">
    <property type="entry name" value="GNAT_dom"/>
</dbReference>
<dbReference type="Pfam" id="PF00583">
    <property type="entry name" value="Acetyltransf_1"/>
    <property type="match status" value="1"/>
</dbReference>
<evidence type="ECO:0000259" key="1">
    <source>
        <dbReference type="PROSITE" id="PS51186"/>
    </source>
</evidence>
<dbReference type="PROSITE" id="PS51186">
    <property type="entry name" value="GNAT"/>
    <property type="match status" value="1"/>
</dbReference>
<dbReference type="InterPro" id="IPR052523">
    <property type="entry name" value="Trichothecene_AcTrans"/>
</dbReference>
<dbReference type="RefSeq" id="WP_248391873.1">
    <property type="nucleotide sequence ID" value="NZ_CP096203.1"/>
</dbReference>
<keyword evidence="3" id="KW-1185">Reference proteome</keyword>
<feature type="domain" description="N-acetyltransferase" evidence="1">
    <location>
        <begin position="1"/>
        <end position="187"/>
    </location>
</feature>
<dbReference type="Proteomes" id="UP000830552">
    <property type="component" value="Chromosome"/>
</dbReference>
<dbReference type="EMBL" id="CP096203">
    <property type="protein sequence ID" value="UPQ75699.1"/>
    <property type="molecule type" value="Genomic_DNA"/>
</dbReference>
<dbReference type="PANTHER" id="PTHR42791:SF1">
    <property type="entry name" value="N-ACETYLTRANSFERASE DOMAIN-CONTAINING PROTEIN"/>
    <property type="match status" value="1"/>
</dbReference>
<protein>
    <submittedName>
        <fullName evidence="2">GNAT family N-acetyltransferase</fullName>
    </submittedName>
</protein>
<dbReference type="Gene3D" id="3.40.630.30">
    <property type="match status" value="1"/>
</dbReference>